<reference evidence="1 2" key="1">
    <citation type="journal article" date="2014" name="Genome Biol. Evol.">
        <title>The genome of the myxosporean Thelohanellus kitauei shows adaptations to nutrient acquisition within its fish host.</title>
        <authorList>
            <person name="Yang Y."/>
            <person name="Xiong J."/>
            <person name="Zhou Z."/>
            <person name="Huo F."/>
            <person name="Miao W."/>
            <person name="Ran C."/>
            <person name="Liu Y."/>
            <person name="Zhang J."/>
            <person name="Feng J."/>
            <person name="Wang M."/>
            <person name="Wang M."/>
            <person name="Wang L."/>
            <person name="Yao B."/>
        </authorList>
    </citation>
    <scope>NUCLEOTIDE SEQUENCE [LARGE SCALE GENOMIC DNA]</scope>
    <source>
        <strain evidence="1">Wuqing</strain>
    </source>
</reference>
<organism evidence="1 2">
    <name type="scientific">Thelohanellus kitauei</name>
    <name type="common">Myxosporean</name>
    <dbReference type="NCBI Taxonomy" id="669202"/>
    <lineage>
        <taxon>Eukaryota</taxon>
        <taxon>Metazoa</taxon>
        <taxon>Cnidaria</taxon>
        <taxon>Myxozoa</taxon>
        <taxon>Myxosporea</taxon>
        <taxon>Bivalvulida</taxon>
        <taxon>Platysporina</taxon>
        <taxon>Myxobolidae</taxon>
        <taxon>Thelohanellus</taxon>
    </lineage>
</organism>
<evidence type="ECO:0000313" key="1">
    <source>
        <dbReference type="EMBL" id="KII74709.1"/>
    </source>
</evidence>
<evidence type="ECO:0000313" key="2">
    <source>
        <dbReference type="Proteomes" id="UP000031668"/>
    </source>
</evidence>
<proteinExistence type="predicted"/>
<sequence>MANEEMNSFPLGTFTIGNFATLVDGLGALFLRSQIIYFESCRVLLISLRQLDFVEIVSFLVVARLNMIYDLIAPPATRPFESSAIALLTFPSYYRPCCRQHFDDADQILYNEMLRGSD</sequence>
<dbReference type="EMBL" id="JWZT01000308">
    <property type="protein sequence ID" value="KII74709.1"/>
    <property type="molecule type" value="Genomic_DNA"/>
</dbReference>
<comment type="caution">
    <text evidence="1">The sequence shown here is derived from an EMBL/GenBank/DDBJ whole genome shotgun (WGS) entry which is preliminary data.</text>
</comment>
<dbReference type="Proteomes" id="UP000031668">
    <property type="component" value="Unassembled WGS sequence"/>
</dbReference>
<dbReference type="AlphaFoldDB" id="A0A0C2JA94"/>
<name>A0A0C2JA94_THEKT</name>
<accession>A0A0C2JA94</accession>
<keyword evidence="2" id="KW-1185">Reference proteome</keyword>
<gene>
    <name evidence="1" type="ORF">RF11_04975</name>
</gene>
<protein>
    <submittedName>
        <fullName evidence="1">Uncharacterized protein</fullName>
    </submittedName>
</protein>